<dbReference type="PANTHER" id="PTHR31739:SF4">
    <property type="entry name" value="ENT-COPALYL DIPHOSPHATE SYNTHASE, CHLOROPLASTIC"/>
    <property type="match status" value="1"/>
</dbReference>
<gene>
    <name evidence="4" type="ORF">CCACVL1_04803</name>
</gene>
<dbReference type="PANTHER" id="PTHR31739">
    <property type="entry name" value="ENT-COPALYL DIPHOSPHATE SYNTHASE, CHLOROPLASTIC"/>
    <property type="match status" value="1"/>
</dbReference>
<accession>A0A1R3JPH8</accession>
<evidence type="ECO:0000313" key="5">
    <source>
        <dbReference type="Proteomes" id="UP000188268"/>
    </source>
</evidence>
<organism evidence="4 5">
    <name type="scientific">Corchorus capsularis</name>
    <name type="common">Jute</name>
    <dbReference type="NCBI Taxonomy" id="210143"/>
    <lineage>
        <taxon>Eukaryota</taxon>
        <taxon>Viridiplantae</taxon>
        <taxon>Streptophyta</taxon>
        <taxon>Embryophyta</taxon>
        <taxon>Tracheophyta</taxon>
        <taxon>Spermatophyta</taxon>
        <taxon>Magnoliopsida</taxon>
        <taxon>eudicotyledons</taxon>
        <taxon>Gunneridae</taxon>
        <taxon>Pentapetalae</taxon>
        <taxon>rosids</taxon>
        <taxon>malvids</taxon>
        <taxon>Malvales</taxon>
        <taxon>Malvaceae</taxon>
        <taxon>Grewioideae</taxon>
        <taxon>Apeibeae</taxon>
        <taxon>Corchorus</taxon>
    </lineage>
</organism>
<evidence type="ECO:0000256" key="3">
    <source>
        <dbReference type="ARBA" id="ARBA00022842"/>
    </source>
</evidence>
<dbReference type="GO" id="GO:0009686">
    <property type="term" value="P:gibberellin biosynthetic process"/>
    <property type="evidence" value="ECO:0007669"/>
    <property type="project" value="TreeGrafter"/>
</dbReference>
<comment type="cofactor">
    <cofactor evidence="1">
        <name>Mg(2+)</name>
        <dbReference type="ChEBI" id="CHEBI:18420"/>
    </cofactor>
</comment>
<keyword evidence="2" id="KW-0479">Metal-binding</keyword>
<name>A0A1R3JPH8_COCAP</name>
<dbReference type="GO" id="GO:0000287">
    <property type="term" value="F:magnesium ion binding"/>
    <property type="evidence" value="ECO:0007669"/>
    <property type="project" value="TreeGrafter"/>
</dbReference>
<evidence type="ECO:0000313" key="4">
    <source>
        <dbReference type="EMBL" id="OMO96735.1"/>
    </source>
</evidence>
<reference evidence="4 5" key="1">
    <citation type="submission" date="2013-09" db="EMBL/GenBank/DDBJ databases">
        <title>Corchorus capsularis genome sequencing.</title>
        <authorList>
            <person name="Alam M."/>
            <person name="Haque M.S."/>
            <person name="Islam M.S."/>
            <person name="Emdad E.M."/>
            <person name="Islam M.M."/>
            <person name="Ahmed B."/>
            <person name="Halim A."/>
            <person name="Hossen Q.M.M."/>
            <person name="Hossain M.Z."/>
            <person name="Ahmed R."/>
            <person name="Khan M.M."/>
            <person name="Islam R."/>
            <person name="Rashid M.M."/>
            <person name="Khan S.A."/>
            <person name="Rahman M.S."/>
            <person name="Alam M."/>
        </authorList>
    </citation>
    <scope>NUCLEOTIDE SEQUENCE [LARGE SCALE GENOMIC DNA]</scope>
    <source>
        <strain evidence="5">cv. CVL-1</strain>
        <tissue evidence="4">Whole seedling</tissue>
    </source>
</reference>
<dbReference type="STRING" id="210143.A0A1R3JPH8"/>
<evidence type="ECO:0000256" key="1">
    <source>
        <dbReference type="ARBA" id="ARBA00001946"/>
    </source>
</evidence>
<proteinExistence type="predicted"/>
<dbReference type="GO" id="GO:0009507">
    <property type="term" value="C:chloroplast"/>
    <property type="evidence" value="ECO:0007669"/>
    <property type="project" value="TreeGrafter"/>
</dbReference>
<dbReference type="Gramene" id="OMO96735">
    <property type="protein sequence ID" value="OMO96735"/>
    <property type="gene ID" value="CCACVL1_04803"/>
</dbReference>
<dbReference type="InterPro" id="IPR008949">
    <property type="entry name" value="Isoprenoid_synthase_dom_sf"/>
</dbReference>
<keyword evidence="5" id="KW-1185">Reference proteome</keyword>
<dbReference type="InterPro" id="IPR050148">
    <property type="entry name" value="Terpene_synthase-like"/>
</dbReference>
<dbReference type="OMA" id="YYTTHIT"/>
<dbReference type="AlphaFoldDB" id="A0A1R3JPH8"/>
<evidence type="ECO:0000256" key="2">
    <source>
        <dbReference type="ARBA" id="ARBA00022723"/>
    </source>
</evidence>
<dbReference type="OrthoDB" id="912129at2759"/>
<protein>
    <submittedName>
        <fullName evidence="4">Uncharacterized protein</fullName>
    </submittedName>
</protein>
<dbReference type="GO" id="GO:0010333">
    <property type="term" value="F:terpene synthase activity"/>
    <property type="evidence" value="ECO:0007669"/>
    <property type="project" value="InterPro"/>
</dbReference>
<dbReference type="SUPFAM" id="SSF48576">
    <property type="entry name" value="Terpenoid synthases"/>
    <property type="match status" value="1"/>
</dbReference>
<dbReference type="Proteomes" id="UP000188268">
    <property type="component" value="Unassembled WGS sequence"/>
</dbReference>
<sequence length="236" mass="27499">MEYVNNNVYLELAKLDYNNCQALHQREWESMQKWYLEMNLGDFGVTRRSLLLTYFIAAASIFEPERSQERKLDANRTVEKLIDILLRTLNHLSSDALVAHGRDISSTIRRAWEKWMMKWVVEGERQQGVAELVVQTINLSCGRCSLESHPKYQRLSNLTNSVCHQLCHYQKQKVQENGCYDADTDNIRTQKIDAEMQELVQLVLESSSDDDDDISSDMKQTFLTVTRSFYMLLTVT</sequence>
<dbReference type="Gene3D" id="1.10.600.10">
    <property type="entry name" value="Farnesyl Diphosphate Synthase"/>
    <property type="match status" value="2"/>
</dbReference>
<comment type="caution">
    <text evidence="4">The sequence shown here is derived from an EMBL/GenBank/DDBJ whole genome shotgun (WGS) entry which is preliminary data.</text>
</comment>
<keyword evidence="3" id="KW-0460">Magnesium</keyword>
<dbReference type="EMBL" id="AWWV01007367">
    <property type="protein sequence ID" value="OMO96735.1"/>
    <property type="molecule type" value="Genomic_DNA"/>
</dbReference>